<dbReference type="EMBL" id="JACGXN010000016">
    <property type="protein sequence ID" value="MBA8881676.1"/>
    <property type="molecule type" value="Genomic_DNA"/>
</dbReference>
<proteinExistence type="predicted"/>
<evidence type="ECO:0000256" key="1">
    <source>
        <dbReference type="SAM" id="Coils"/>
    </source>
</evidence>
<keyword evidence="1" id="KW-0175">Coiled coil</keyword>
<accession>A0A839EWJ3</accession>
<evidence type="ECO:0000313" key="3">
    <source>
        <dbReference type="Proteomes" id="UP000549052"/>
    </source>
</evidence>
<gene>
    <name evidence="2" type="ORF">FHW16_005421</name>
</gene>
<dbReference type="RefSeq" id="WP_182552233.1">
    <property type="nucleotide sequence ID" value="NZ_JACGXN010000016.1"/>
</dbReference>
<sequence>MTVLLYVFGFGLPIAALAIAMWESRGLIAKSNDLEARRKDLEKRLGEVRAKKLETLKVETPDVSARLSISKLLEELTSGQNSVRAAGLRNLDVTSHILAASRRRENNPIVYVFDYQGKPRTMPAGGMIPTPRLK</sequence>
<organism evidence="2 3">
    <name type="scientific">Phyllobacterium myrsinacearum</name>
    <dbReference type="NCBI Taxonomy" id="28101"/>
    <lineage>
        <taxon>Bacteria</taxon>
        <taxon>Pseudomonadati</taxon>
        <taxon>Pseudomonadota</taxon>
        <taxon>Alphaproteobacteria</taxon>
        <taxon>Hyphomicrobiales</taxon>
        <taxon>Phyllobacteriaceae</taxon>
        <taxon>Phyllobacterium</taxon>
    </lineage>
</organism>
<comment type="caution">
    <text evidence="2">The sequence shown here is derived from an EMBL/GenBank/DDBJ whole genome shotgun (WGS) entry which is preliminary data.</text>
</comment>
<dbReference type="AlphaFoldDB" id="A0A839EWJ3"/>
<dbReference type="Proteomes" id="UP000549052">
    <property type="component" value="Unassembled WGS sequence"/>
</dbReference>
<feature type="coiled-coil region" evidence="1">
    <location>
        <begin position="24"/>
        <end position="51"/>
    </location>
</feature>
<keyword evidence="3" id="KW-1185">Reference proteome</keyword>
<protein>
    <submittedName>
        <fullName evidence="2">Uncharacterized protein</fullName>
    </submittedName>
</protein>
<reference evidence="2 3" key="1">
    <citation type="submission" date="2020-07" db="EMBL/GenBank/DDBJ databases">
        <title>Genomic Encyclopedia of Type Strains, Phase IV (KMG-V): Genome sequencing to study the core and pangenomes of soil and plant-associated prokaryotes.</title>
        <authorList>
            <person name="Whitman W."/>
        </authorList>
    </citation>
    <scope>NUCLEOTIDE SEQUENCE [LARGE SCALE GENOMIC DNA]</scope>
    <source>
        <strain evidence="2 3">AN3</strain>
    </source>
</reference>
<name>A0A839EWJ3_9HYPH</name>
<evidence type="ECO:0000313" key="2">
    <source>
        <dbReference type="EMBL" id="MBA8881676.1"/>
    </source>
</evidence>